<organism evidence="5 6">
    <name type="scientific">Schistosoma mattheei</name>
    <dbReference type="NCBI Taxonomy" id="31246"/>
    <lineage>
        <taxon>Eukaryota</taxon>
        <taxon>Metazoa</taxon>
        <taxon>Spiralia</taxon>
        <taxon>Lophotrochozoa</taxon>
        <taxon>Platyhelminthes</taxon>
        <taxon>Trematoda</taxon>
        <taxon>Digenea</taxon>
        <taxon>Strigeidida</taxon>
        <taxon>Schistosomatoidea</taxon>
        <taxon>Schistosomatidae</taxon>
        <taxon>Schistosoma</taxon>
    </lineage>
</organism>
<evidence type="ECO:0000259" key="3">
    <source>
        <dbReference type="PROSITE" id="PS50095"/>
    </source>
</evidence>
<accession>A0AA85AY10</accession>
<evidence type="ECO:0000256" key="2">
    <source>
        <dbReference type="SAM" id="MobiDB-lite"/>
    </source>
</evidence>
<dbReference type="PANTHER" id="PTHR45901:SF7">
    <property type="entry name" value="OXYGEN-REGULATED PROTEIN 1"/>
    <property type="match status" value="1"/>
</dbReference>
<dbReference type="PROSITE" id="PS50309">
    <property type="entry name" value="DC"/>
    <property type="match status" value="1"/>
</dbReference>
<dbReference type="SUPFAM" id="SSF49723">
    <property type="entry name" value="Lipase/lipooxygenase domain (PLAT/LH2 domain)"/>
    <property type="match status" value="3"/>
</dbReference>
<dbReference type="InterPro" id="IPR001024">
    <property type="entry name" value="PLAT/LH2_dom"/>
</dbReference>
<evidence type="ECO:0000256" key="1">
    <source>
        <dbReference type="PROSITE-ProRule" id="PRU00152"/>
    </source>
</evidence>
<feature type="domain" description="Doublecortin" evidence="4">
    <location>
        <begin position="209"/>
        <end position="290"/>
    </location>
</feature>
<dbReference type="InterPro" id="IPR052970">
    <property type="entry name" value="Inner_ear_hair_cell_LOXHD"/>
</dbReference>
<feature type="region of interest" description="Disordered" evidence="2">
    <location>
        <begin position="1156"/>
        <end position="1185"/>
    </location>
</feature>
<name>A0AA85AY10_9TREM</name>
<comment type="caution">
    <text evidence="1">Lacks conserved residue(s) required for the propagation of feature annotation.</text>
</comment>
<dbReference type="InterPro" id="IPR036572">
    <property type="entry name" value="Doublecortin_dom_sf"/>
</dbReference>
<feature type="domain" description="PLAT" evidence="3">
    <location>
        <begin position="563"/>
        <end position="710"/>
    </location>
</feature>
<evidence type="ECO:0000313" key="6">
    <source>
        <dbReference type="WBParaSite" id="SMTH1_1860.1"/>
    </source>
</evidence>
<dbReference type="SMART" id="SM00537">
    <property type="entry name" value="DCX"/>
    <property type="match status" value="1"/>
</dbReference>
<dbReference type="Pfam" id="PF01477">
    <property type="entry name" value="PLAT"/>
    <property type="match status" value="1"/>
</dbReference>
<sequence length="1598" mass="183198">MIEKTKQNNTPYTYHHHRQQEHQSMSITPDSIYNSPTNILPIIKTMYFYDGHNNNNNNHINNPSNELHLTVQSNIHRSLEALLNEFTNPLPPYSDTQMVYTYQTMNKVKSMNDLQLNNPYENTMKNRKLNNKMDRRTDNKSSFLLSSSSLSSSSPKLYHSSLHCSKIELNNNYKSILNQSTNCIILPTIDTLIIDSNNNNNNKRQQLKQVKRIYVHLNKQFNIIKPVLIKSKYIKTIDNILQELSELFQLPIHKLYTLDGKLIETLKDLLDGPNEFVAAGFERFRPLNEMNSTARCFSRSLSRTRNPTKSPTSSMLPSLKQTHEQFNKGLCSTGGFIVCQVFIKSGQNDPQTGEIYSSICTANPTITICNRYQSTQPILLRSAYICTLSLNDGNVQVIQGNELNESNTRNITQLGPFYPGSIDYFEIPLNDIMEISKIRISHDGYGTYPEWLPEEIYLRLTQSLPSMTMNSFKFSTRNSSCLTRLLNTEEESNLLSGSIPTYEISFPCMKWLSRFKGDGSLVRELAAPGTQLPDQAPRLGRILKVYPLDITTLFQQEERAPVIQYQVITKTGKLWNSGMNNTTKVNILIQGDRGDTGTRILWNEEISKMNAFSRGKTNSFNVEAVFLGRLKSLTIWLESDNNGNENISTTNTTTTTTTNNNNNNNNDNWYLEYVIIQQLSMNSSMNIFNTLSSSSTPSPQSFPYTNDHFLTCTNNNLNNIYNDISAIYIFPCFQWLTTKFGMNSLPIKLIPINSNGTLTINLIETIMAYQKEQTFWQVEKWKFKPGTKIIFYSYLTGAPMRIIDSNRIDCQPIDSVSGVSNQRNGEVFNVSYGLTNSKRSKLSRSSLHQQFGSRDLLDNYKQSILNQNIEYCNDLNDNLKSTNKMNNRNKNTKCIRSFSSVQNPWLSMCLDEIAGLHLKINSDLDSQFFNFKIRPQSERLIALEINKKNSLQSRKIHVYVGPDGRVVSGATGPVTIPGKLFIPYVKDQTILWLCTEIQQTLIPIIIHETNQNNSEVKINSCKFDLRATGERTTEAYWKVHKVDKNIRRFESVAWPGNFLRVTSNNVDVMGGGGMDCYFQVNRVRCKGFFQLSPLVNIKKIIGMNEDGTITLYDKDTMEENSRFYPEVVKYGFSSPQTQLNGSCLTNRTVNISPQPIISNSLLDNDNEEDEENKGNLQKESKITSTRQQQQMLELIQSHNQTDMDTTNSVFVDDTNFNGNDLNKTQTLDNPNEIQTMKDSSWKLSIYTEKSAQNCEIVLVVYGIDGNSGPILIGRSNDEKGLFQANRIDNFMIIVGNIGSIYKIRLEVNQINPDNDSEWEVDKLILENGKINKQLIFDFIGRPFGKLNNFYCLSREQITHLHLSNNKIMKKQSGEEQEEEEFKLCLLNYRIKLEFNDDVIRRNDKLNIALEPYICLIGQYGDSGRRLIGYITDKQLIVNKKRNILILDTLIESAYLGEVTSCFLGPVDIEERLQEERTGLLCTKILIWDTKKEVVYEIPADTWLLFKRNEQTHEIHLEVGQIHSIDTYEEESNDEIIKSDETTPVVDQYEVNKIDNRNTSEDVHYNTEDELNILRDAQLLVSTIIKKSEMNLMLFESQR</sequence>
<evidence type="ECO:0000313" key="5">
    <source>
        <dbReference type="Proteomes" id="UP000050791"/>
    </source>
</evidence>
<dbReference type="Proteomes" id="UP000050791">
    <property type="component" value="Unassembled WGS sequence"/>
</dbReference>
<dbReference type="Gene3D" id="3.10.20.230">
    <property type="entry name" value="Doublecortin domain"/>
    <property type="match status" value="1"/>
</dbReference>
<dbReference type="InterPro" id="IPR003533">
    <property type="entry name" value="Doublecortin_dom"/>
</dbReference>
<reference evidence="6" key="1">
    <citation type="submission" date="2023-11" db="UniProtKB">
        <authorList>
            <consortium name="WormBaseParasite"/>
        </authorList>
    </citation>
    <scope>IDENTIFICATION</scope>
</reference>
<dbReference type="SUPFAM" id="SSF89837">
    <property type="entry name" value="Doublecortin (DC)"/>
    <property type="match status" value="1"/>
</dbReference>
<dbReference type="Pfam" id="PF03607">
    <property type="entry name" value="DCX"/>
    <property type="match status" value="1"/>
</dbReference>
<protein>
    <recommendedName>
        <fullName evidence="7">Doublecortin domain-containing protein</fullName>
    </recommendedName>
</protein>
<dbReference type="CDD" id="cd23312">
    <property type="entry name" value="beta-trefoil_FGF_RP1"/>
    <property type="match status" value="1"/>
</dbReference>
<dbReference type="GO" id="GO:0035556">
    <property type="term" value="P:intracellular signal transduction"/>
    <property type="evidence" value="ECO:0007669"/>
    <property type="project" value="InterPro"/>
</dbReference>
<evidence type="ECO:0008006" key="7">
    <source>
        <dbReference type="Google" id="ProtNLM"/>
    </source>
</evidence>
<dbReference type="WBParaSite" id="SMTH1_1860.1">
    <property type="protein sequence ID" value="SMTH1_1860.1"/>
    <property type="gene ID" value="SMTH1_1860"/>
</dbReference>
<feature type="region of interest" description="Disordered" evidence="2">
    <location>
        <begin position="1"/>
        <end position="30"/>
    </location>
</feature>
<feature type="compositionally biased region" description="Basic and acidic residues" evidence="2">
    <location>
        <begin position="1172"/>
        <end position="1181"/>
    </location>
</feature>
<dbReference type="PROSITE" id="PS50095">
    <property type="entry name" value="PLAT"/>
    <property type="match status" value="1"/>
</dbReference>
<dbReference type="InterPro" id="IPR036392">
    <property type="entry name" value="PLAT/LH2_dom_sf"/>
</dbReference>
<dbReference type="Gene3D" id="2.60.60.20">
    <property type="entry name" value="PLAT/LH2 domain"/>
    <property type="match status" value="3"/>
</dbReference>
<evidence type="ECO:0000259" key="4">
    <source>
        <dbReference type="PROSITE" id="PS50309"/>
    </source>
</evidence>
<dbReference type="PANTHER" id="PTHR45901">
    <property type="entry name" value="PROTEIN CBG12474"/>
    <property type="match status" value="1"/>
</dbReference>
<proteinExistence type="predicted"/>